<feature type="site" description="Lowers pKa of active site Tyr" evidence="5">
    <location>
        <position position="79"/>
    </location>
</feature>
<dbReference type="SUPFAM" id="SSF51430">
    <property type="entry name" value="NAD(P)-linked oxidoreductase"/>
    <property type="match status" value="1"/>
</dbReference>
<dbReference type="GO" id="GO:0016491">
    <property type="term" value="F:oxidoreductase activity"/>
    <property type="evidence" value="ECO:0007669"/>
    <property type="project" value="UniProtKB-KW"/>
</dbReference>
<protein>
    <submittedName>
        <fullName evidence="7">Oxidoreductase</fullName>
    </submittedName>
</protein>
<dbReference type="RefSeq" id="XP_040728379.1">
    <property type="nucleotide sequence ID" value="XM_040872057.1"/>
</dbReference>
<dbReference type="Pfam" id="PF00248">
    <property type="entry name" value="Aldo_ket_red"/>
    <property type="match status" value="1"/>
</dbReference>
<accession>A0A1Y2FX56</accession>
<proteinExistence type="inferred from homology"/>
<evidence type="ECO:0000256" key="1">
    <source>
        <dbReference type="ARBA" id="ARBA00007905"/>
    </source>
</evidence>
<sequence length="285" mass="32211">MLRKGAMQTVKLANGVQMPVLGFGVYEARGEDCVKAVQKAVEAGYRHFDTALAYRNEHLVAQGLQQAGLKRHDVFITTKLPPGCRGYAQTQKAIQESLRNLSFPEQPSFIDLYLIHAPYGTREERLGQWHAMCESVDRGDIRAAGVSNYGIHHLQELLDSAEVEKHRPVCNQMELHPFLQRRELVDFCRQRDIAMAAWAPVTRGMCLTHPTVLDIAQRHQVSAAQILIRWSIQKGFMPLPKSITPSRILDNINVFHFKLSDKDMEELDGLEEGLTTSWDPSSNPL</sequence>
<dbReference type="GeneID" id="63788656"/>
<keyword evidence="8" id="KW-1185">Reference proteome</keyword>
<evidence type="ECO:0000256" key="4">
    <source>
        <dbReference type="PIRSR" id="PIRSR000097-2"/>
    </source>
</evidence>
<dbReference type="PRINTS" id="PR00069">
    <property type="entry name" value="ALDKETRDTASE"/>
</dbReference>
<dbReference type="PANTHER" id="PTHR43827:SF13">
    <property type="entry name" value="ALDO_KETO REDUCTASE FAMILY PROTEIN"/>
    <property type="match status" value="1"/>
</dbReference>
<gene>
    <name evidence="7" type="ORF">BCR37DRAFT_404154</name>
</gene>
<dbReference type="InterPro" id="IPR023210">
    <property type="entry name" value="NADP_OxRdtase_dom"/>
</dbReference>
<evidence type="ECO:0000313" key="7">
    <source>
        <dbReference type="EMBL" id="ORY87884.1"/>
    </source>
</evidence>
<dbReference type="FunFam" id="3.20.20.100:FF:000015">
    <property type="entry name" value="Oxidoreductase, aldo/keto reductase family"/>
    <property type="match status" value="1"/>
</dbReference>
<feature type="domain" description="NADP-dependent oxidoreductase" evidence="6">
    <location>
        <begin position="31"/>
        <end position="271"/>
    </location>
</feature>
<comment type="caution">
    <text evidence="7">The sequence shown here is derived from an EMBL/GenBank/DDBJ whole genome shotgun (WGS) entry which is preliminary data.</text>
</comment>
<dbReference type="Proteomes" id="UP000193685">
    <property type="component" value="Unassembled WGS sequence"/>
</dbReference>
<dbReference type="PIRSF" id="PIRSF000097">
    <property type="entry name" value="AKR"/>
    <property type="match status" value="1"/>
</dbReference>
<evidence type="ECO:0000313" key="8">
    <source>
        <dbReference type="Proteomes" id="UP000193685"/>
    </source>
</evidence>
<name>A0A1Y2FX56_PROLT</name>
<organism evidence="7 8">
    <name type="scientific">Protomyces lactucae-debilis</name>
    <dbReference type="NCBI Taxonomy" id="2754530"/>
    <lineage>
        <taxon>Eukaryota</taxon>
        <taxon>Fungi</taxon>
        <taxon>Dikarya</taxon>
        <taxon>Ascomycota</taxon>
        <taxon>Taphrinomycotina</taxon>
        <taxon>Taphrinomycetes</taxon>
        <taxon>Taphrinales</taxon>
        <taxon>Protomycetaceae</taxon>
        <taxon>Protomyces</taxon>
    </lineage>
</organism>
<feature type="binding site" evidence="4">
    <location>
        <position position="116"/>
    </location>
    <ligand>
        <name>substrate</name>
    </ligand>
</feature>
<dbReference type="OrthoDB" id="416253at2759"/>
<dbReference type="InterPro" id="IPR020471">
    <property type="entry name" value="AKR"/>
</dbReference>
<dbReference type="CDD" id="cd19071">
    <property type="entry name" value="AKR_AKR1-5-like"/>
    <property type="match status" value="1"/>
</dbReference>
<dbReference type="STRING" id="56484.A0A1Y2FX56"/>
<dbReference type="Gene3D" id="3.20.20.100">
    <property type="entry name" value="NADP-dependent oxidoreductase domain"/>
    <property type="match status" value="1"/>
</dbReference>
<dbReference type="AlphaFoldDB" id="A0A1Y2FX56"/>
<dbReference type="OMA" id="IYAPVCW"/>
<evidence type="ECO:0000256" key="3">
    <source>
        <dbReference type="PIRSR" id="PIRSR000097-1"/>
    </source>
</evidence>
<dbReference type="EMBL" id="MCFI01000001">
    <property type="protein sequence ID" value="ORY87884.1"/>
    <property type="molecule type" value="Genomic_DNA"/>
</dbReference>
<evidence type="ECO:0000259" key="6">
    <source>
        <dbReference type="Pfam" id="PF00248"/>
    </source>
</evidence>
<keyword evidence="2" id="KW-0560">Oxidoreductase</keyword>
<feature type="active site" description="Proton donor" evidence="3">
    <location>
        <position position="54"/>
    </location>
</feature>
<reference evidence="7 8" key="1">
    <citation type="submission" date="2016-07" db="EMBL/GenBank/DDBJ databases">
        <title>Pervasive Adenine N6-methylation of Active Genes in Fungi.</title>
        <authorList>
            <consortium name="DOE Joint Genome Institute"/>
            <person name="Mondo S.J."/>
            <person name="Dannebaum R.O."/>
            <person name="Kuo R.C."/>
            <person name="Labutti K."/>
            <person name="Haridas S."/>
            <person name="Kuo A."/>
            <person name="Salamov A."/>
            <person name="Ahrendt S.R."/>
            <person name="Lipzen A."/>
            <person name="Sullivan W."/>
            <person name="Andreopoulos W.B."/>
            <person name="Clum A."/>
            <person name="Lindquist E."/>
            <person name="Daum C."/>
            <person name="Ramamoorthy G.K."/>
            <person name="Gryganskyi A."/>
            <person name="Culley D."/>
            <person name="Magnuson J.K."/>
            <person name="James T.Y."/>
            <person name="O'Malley M.A."/>
            <person name="Stajich J.E."/>
            <person name="Spatafora J.W."/>
            <person name="Visel A."/>
            <person name="Grigoriev I.V."/>
        </authorList>
    </citation>
    <scope>NUCLEOTIDE SEQUENCE [LARGE SCALE GENOMIC DNA]</scope>
    <source>
        <strain evidence="7 8">12-1054</strain>
    </source>
</reference>
<dbReference type="PANTHER" id="PTHR43827">
    <property type="entry name" value="2,5-DIKETO-D-GLUCONIC ACID REDUCTASE"/>
    <property type="match status" value="1"/>
</dbReference>
<comment type="similarity">
    <text evidence="1">Belongs to the aldo/keto reductase family.</text>
</comment>
<evidence type="ECO:0000256" key="2">
    <source>
        <dbReference type="ARBA" id="ARBA00023002"/>
    </source>
</evidence>
<dbReference type="InterPro" id="IPR036812">
    <property type="entry name" value="NAD(P)_OxRdtase_dom_sf"/>
</dbReference>
<evidence type="ECO:0000256" key="5">
    <source>
        <dbReference type="PIRSR" id="PIRSR000097-3"/>
    </source>
</evidence>